<dbReference type="OrthoDB" id="9811006at2"/>
<name>A0A1G9R5X7_9SPHI</name>
<dbReference type="STRING" id="990371.SAMN05421813_107111"/>
<dbReference type="AlphaFoldDB" id="A0A1G9R5X7"/>
<protein>
    <submittedName>
        <fullName evidence="2">Polyisoprenoid-binding protein YceI</fullName>
    </submittedName>
</protein>
<keyword evidence="3" id="KW-1185">Reference proteome</keyword>
<accession>A0A1G9R5X7</accession>
<dbReference type="PANTHER" id="PTHR34406">
    <property type="entry name" value="PROTEIN YCEI"/>
    <property type="match status" value="1"/>
</dbReference>
<feature type="domain" description="Lipid/polyisoprenoid-binding YceI-like" evidence="1">
    <location>
        <begin position="6"/>
        <end position="175"/>
    </location>
</feature>
<dbReference type="RefSeq" id="WP_090702691.1">
    <property type="nucleotide sequence ID" value="NZ_FNHH01000007.1"/>
</dbReference>
<gene>
    <name evidence="2" type="ORF">SAMN05421813_107111</name>
</gene>
<dbReference type="Proteomes" id="UP000199226">
    <property type="component" value="Unassembled WGS sequence"/>
</dbReference>
<evidence type="ECO:0000259" key="1">
    <source>
        <dbReference type="SMART" id="SM00867"/>
    </source>
</evidence>
<dbReference type="PANTHER" id="PTHR34406:SF1">
    <property type="entry name" value="PROTEIN YCEI"/>
    <property type="match status" value="1"/>
</dbReference>
<dbReference type="InterPro" id="IPR036761">
    <property type="entry name" value="TTHA0802/YceI-like_sf"/>
</dbReference>
<evidence type="ECO:0000313" key="3">
    <source>
        <dbReference type="Proteomes" id="UP000199226"/>
    </source>
</evidence>
<dbReference type="EMBL" id="FNHH01000007">
    <property type="protein sequence ID" value="SDM18623.1"/>
    <property type="molecule type" value="Genomic_DNA"/>
</dbReference>
<dbReference type="Gene3D" id="2.40.128.110">
    <property type="entry name" value="Lipid/polyisoprenoid-binding, YceI-like"/>
    <property type="match status" value="1"/>
</dbReference>
<proteinExistence type="predicted"/>
<dbReference type="InterPro" id="IPR007372">
    <property type="entry name" value="Lipid/polyisoprenoid-bd_YceI"/>
</dbReference>
<sequence>MENQTSWVLDPTHSEIVFKVKHLMITNVKGEFRNFNASITSVGTDFSKAKVKANIDASSIFTNNTDRDAHLQSADFFDAATYKELSFEGTSFTKLDEDNYQLKGMLTIKDVSKEVSFDVEFGGLMKDPYGNEKAGFSLSGKINRKDWGLNWNAALEAGGVMVSEEVRINAEVQFVKQA</sequence>
<dbReference type="Pfam" id="PF04264">
    <property type="entry name" value="YceI"/>
    <property type="match status" value="1"/>
</dbReference>
<reference evidence="3" key="1">
    <citation type="submission" date="2016-10" db="EMBL/GenBank/DDBJ databases">
        <authorList>
            <person name="Varghese N."/>
            <person name="Submissions S."/>
        </authorList>
    </citation>
    <scope>NUCLEOTIDE SEQUENCE [LARGE SCALE GENOMIC DNA]</scope>
    <source>
        <strain evidence="3">DSM 24536</strain>
    </source>
</reference>
<dbReference type="SMART" id="SM00867">
    <property type="entry name" value="YceI"/>
    <property type="match status" value="1"/>
</dbReference>
<evidence type="ECO:0000313" key="2">
    <source>
        <dbReference type="EMBL" id="SDM18623.1"/>
    </source>
</evidence>
<organism evidence="2 3">
    <name type="scientific">Daejeonella rubra</name>
    <dbReference type="NCBI Taxonomy" id="990371"/>
    <lineage>
        <taxon>Bacteria</taxon>
        <taxon>Pseudomonadati</taxon>
        <taxon>Bacteroidota</taxon>
        <taxon>Sphingobacteriia</taxon>
        <taxon>Sphingobacteriales</taxon>
        <taxon>Sphingobacteriaceae</taxon>
        <taxon>Daejeonella</taxon>
    </lineage>
</organism>
<dbReference type="SUPFAM" id="SSF101874">
    <property type="entry name" value="YceI-like"/>
    <property type="match status" value="1"/>
</dbReference>